<evidence type="ECO:0000313" key="1">
    <source>
        <dbReference type="EMBL" id="RKD87776.1"/>
    </source>
</evidence>
<dbReference type="Proteomes" id="UP000283387">
    <property type="component" value="Unassembled WGS sequence"/>
</dbReference>
<comment type="caution">
    <text evidence="1">The sequence shown here is derived from an EMBL/GenBank/DDBJ whole genome shotgun (WGS) entry which is preliminary data.</text>
</comment>
<dbReference type="OrthoDB" id="5735516at2"/>
<accession>A0A419VX49</accession>
<dbReference type="EMBL" id="RAPN01000003">
    <property type="protein sequence ID" value="RKD87776.1"/>
    <property type="molecule type" value="Genomic_DNA"/>
</dbReference>
<gene>
    <name evidence="1" type="ORF">BC643_3783</name>
</gene>
<name>A0A419VX49_9BACT</name>
<keyword evidence="2" id="KW-1185">Reference proteome</keyword>
<proteinExistence type="predicted"/>
<dbReference type="AlphaFoldDB" id="A0A419VX49"/>
<protein>
    <submittedName>
        <fullName evidence="1">Uncharacterized protein</fullName>
    </submittedName>
</protein>
<dbReference type="RefSeq" id="WP_120274798.1">
    <property type="nucleotide sequence ID" value="NZ_RAPN01000003.1"/>
</dbReference>
<sequence length="171" mass="19543">MTKLKGFIFINLLVVVFSLLPRSVEAHPFHVSMCEVRYNEEANSLEIALKIFIDDLDLYFDKVGITNQYFGEPGELATADSVLTGYLDKVFSIRVDGKVEAKNYLGKEIDQGALWAYFEVKNVAPFKTFGCSNSLFFELFDDQQNIIQLTYQDETKSLLLQKRNPSDQLSF</sequence>
<dbReference type="InterPro" id="IPR046525">
    <property type="entry name" value="DUF6702"/>
</dbReference>
<reference evidence="1 2" key="1">
    <citation type="submission" date="2018-09" db="EMBL/GenBank/DDBJ databases">
        <title>Genomic Encyclopedia of Archaeal and Bacterial Type Strains, Phase II (KMG-II): from individual species to whole genera.</title>
        <authorList>
            <person name="Goeker M."/>
        </authorList>
    </citation>
    <scope>NUCLEOTIDE SEQUENCE [LARGE SCALE GENOMIC DNA]</scope>
    <source>
        <strain evidence="1 2">DSM 27148</strain>
    </source>
</reference>
<evidence type="ECO:0000313" key="2">
    <source>
        <dbReference type="Proteomes" id="UP000283387"/>
    </source>
</evidence>
<dbReference type="Pfam" id="PF20420">
    <property type="entry name" value="DUF6702"/>
    <property type="match status" value="1"/>
</dbReference>
<organism evidence="1 2">
    <name type="scientific">Mangrovibacterium diazotrophicum</name>
    <dbReference type="NCBI Taxonomy" id="1261403"/>
    <lineage>
        <taxon>Bacteria</taxon>
        <taxon>Pseudomonadati</taxon>
        <taxon>Bacteroidota</taxon>
        <taxon>Bacteroidia</taxon>
        <taxon>Marinilabiliales</taxon>
        <taxon>Prolixibacteraceae</taxon>
        <taxon>Mangrovibacterium</taxon>
    </lineage>
</organism>